<dbReference type="Pfam" id="PF05373">
    <property type="entry name" value="Pro_3_hydrox_C"/>
    <property type="match status" value="1"/>
</dbReference>
<evidence type="ECO:0008006" key="5">
    <source>
        <dbReference type="Google" id="ProtNLM"/>
    </source>
</evidence>
<dbReference type="AlphaFoldDB" id="A0A3R8WS39"/>
<evidence type="ECO:0000259" key="1">
    <source>
        <dbReference type="Pfam" id="PF05118"/>
    </source>
</evidence>
<comment type="caution">
    <text evidence="3">The sequence shown here is derived from an EMBL/GenBank/DDBJ whole genome shotgun (WGS) entry which is preliminary data.</text>
</comment>
<dbReference type="Gene3D" id="2.60.120.330">
    <property type="entry name" value="B-lactam Antibiotic, Isopenicillin N Synthase, Chain"/>
    <property type="match status" value="1"/>
</dbReference>
<accession>A0A3R8WS39</accession>
<sequence length="274" mass="30990">MHSHRITALPLDEERLSADLAVSEGFVYNDSYADFVSTGLLRSTMLWNQSGSLDEASLGDYEGSARLTPHGEALPYVRELIGRLFDTRYLKYARFMRLAPGSVYVPHRDFLELKSDMVRVHLPLQTDDTVFASEENTVFRMRLGELWRLDATRTHSVGSFSDRDRVHIVCDFIADSLEQVLALDTPTEQELPQGNVAVRPPLSEQARRSLLGLAEVLDEHNYQEIQTLLIKQHFRTAISGDEVFELLKGIAAGSGRADLLHRATAHEEYCMVNR</sequence>
<feature type="domain" description="Aspartyl/asparaginy/proline hydroxylase" evidence="1">
    <location>
        <begin position="65"/>
        <end position="173"/>
    </location>
</feature>
<dbReference type="InterPro" id="IPR008035">
    <property type="entry name" value="Pro_3_hydrox_C"/>
</dbReference>
<feature type="domain" description="L-proline 3-hydroxylase C-terminal" evidence="2">
    <location>
        <begin position="198"/>
        <end position="273"/>
    </location>
</feature>
<evidence type="ECO:0000313" key="4">
    <source>
        <dbReference type="Proteomes" id="UP000276379"/>
    </source>
</evidence>
<organism evidence="3 4">
    <name type="scientific">Streptomyces griseofuscus</name>
    <dbReference type="NCBI Taxonomy" id="146922"/>
    <lineage>
        <taxon>Bacteria</taxon>
        <taxon>Bacillati</taxon>
        <taxon>Actinomycetota</taxon>
        <taxon>Actinomycetes</taxon>
        <taxon>Kitasatosporales</taxon>
        <taxon>Streptomycetaceae</taxon>
        <taxon>Streptomyces</taxon>
    </lineage>
</organism>
<dbReference type="InterPro" id="IPR027443">
    <property type="entry name" value="IPNS-like_sf"/>
</dbReference>
<dbReference type="Pfam" id="PF05118">
    <property type="entry name" value="Asp_Arg_Hydrox"/>
    <property type="match status" value="1"/>
</dbReference>
<proteinExistence type="predicted"/>
<reference evidence="3 4" key="1">
    <citation type="submission" date="2017-10" db="EMBL/GenBank/DDBJ databases">
        <title>Draft genome of actinobacteria isolated from guarana (Paullinia cupana (Mart.) Ducke.</title>
        <authorList>
            <person name="Siqueira K.A."/>
            <person name="Liotti R.G."/>
            <person name="Mendes T.A."/>
            <person name="Soares M.A."/>
        </authorList>
    </citation>
    <scope>NUCLEOTIDE SEQUENCE [LARGE SCALE GENOMIC DNA]</scope>
    <source>
        <strain evidence="3 4">199</strain>
    </source>
</reference>
<evidence type="ECO:0000313" key="3">
    <source>
        <dbReference type="EMBL" id="RRQ84494.1"/>
    </source>
</evidence>
<dbReference type="InterPro" id="IPR007803">
    <property type="entry name" value="Asp/Arg/Pro-Hydrxlase"/>
</dbReference>
<dbReference type="SUPFAM" id="SSF51197">
    <property type="entry name" value="Clavaminate synthase-like"/>
    <property type="match status" value="1"/>
</dbReference>
<dbReference type="EMBL" id="PDES01000009">
    <property type="protein sequence ID" value="RRQ84494.1"/>
    <property type="molecule type" value="Genomic_DNA"/>
</dbReference>
<dbReference type="GO" id="GO:0016706">
    <property type="term" value="F:2-oxoglutarate-dependent dioxygenase activity"/>
    <property type="evidence" value="ECO:0007669"/>
    <property type="project" value="InterPro"/>
</dbReference>
<dbReference type="InterPro" id="IPR037037">
    <property type="entry name" value="Pro_3_hydrox_C_sf"/>
</dbReference>
<dbReference type="Gene3D" id="1.10.1720.10">
    <property type="entry name" value="L-proline 3-hydroxylase, C-terminal domain"/>
    <property type="match status" value="1"/>
</dbReference>
<keyword evidence="4" id="KW-1185">Reference proteome</keyword>
<gene>
    <name evidence="3" type="ORF">CQW44_20605</name>
</gene>
<protein>
    <recommendedName>
        <fullName evidence="5">Aspartyl beta-hydroxylase</fullName>
    </recommendedName>
</protein>
<evidence type="ECO:0000259" key="2">
    <source>
        <dbReference type="Pfam" id="PF05373"/>
    </source>
</evidence>
<dbReference type="Proteomes" id="UP000276379">
    <property type="component" value="Unassembled WGS sequence"/>
</dbReference>
<name>A0A3R8WS39_9ACTN</name>
<dbReference type="RefSeq" id="WP_125213990.1">
    <property type="nucleotide sequence ID" value="NZ_PDES01000009.1"/>
</dbReference>